<dbReference type="Gene3D" id="3.40.630.30">
    <property type="match status" value="1"/>
</dbReference>
<protein>
    <recommendedName>
        <fullName evidence="3">N-acetyltransferase domain-containing protein</fullName>
    </recommendedName>
</protein>
<reference evidence="4 5" key="1">
    <citation type="journal article" date="2015" name="Genome Announc.">
        <title>Expanding the biotechnology potential of lactobacilli through comparative genomics of 213 strains and associated genera.</title>
        <authorList>
            <person name="Sun Z."/>
            <person name="Harris H.M."/>
            <person name="McCann A."/>
            <person name="Guo C."/>
            <person name="Argimon S."/>
            <person name="Zhang W."/>
            <person name="Yang X."/>
            <person name="Jeffery I.B."/>
            <person name="Cooney J.C."/>
            <person name="Kagawa T.F."/>
            <person name="Liu W."/>
            <person name="Song Y."/>
            <person name="Salvetti E."/>
            <person name="Wrobel A."/>
            <person name="Rasinkangas P."/>
            <person name="Parkhill J."/>
            <person name="Rea M.C."/>
            <person name="O'Sullivan O."/>
            <person name="Ritari J."/>
            <person name="Douillard F.P."/>
            <person name="Paul Ross R."/>
            <person name="Yang R."/>
            <person name="Briner A.E."/>
            <person name="Felis G.E."/>
            <person name="de Vos W.M."/>
            <person name="Barrangou R."/>
            <person name="Klaenhammer T.R."/>
            <person name="Caufield P.W."/>
            <person name="Cui Y."/>
            <person name="Zhang H."/>
            <person name="O'Toole P.W."/>
        </authorList>
    </citation>
    <scope>NUCLEOTIDE SEQUENCE [LARGE SCALE GENOMIC DNA]</scope>
    <source>
        <strain evidence="4 5">DSM 20335</strain>
    </source>
</reference>
<dbReference type="EMBL" id="AYYK01000004">
    <property type="protein sequence ID" value="KRM79537.1"/>
    <property type="molecule type" value="Genomic_DNA"/>
</dbReference>
<evidence type="ECO:0000313" key="4">
    <source>
        <dbReference type="EMBL" id="KRM79537.1"/>
    </source>
</evidence>
<dbReference type="PATRIC" id="fig|1423738.3.peg.1746"/>
<dbReference type="Pfam" id="PF00583">
    <property type="entry name" value="Acetyltransf_1"/>
    <property type="match status" value="1"/>
</dbReference>
<sequence>MDLMTDVEITIRQAIPQDAAELLRFWREEVVPCDLLETDEFAADIPEAMMAQELADIYESANNLLLVAWADSELIGYLRIAAPDSKQRGHVGELGIIIAQGYRHQGLGQILMDEALTWVATDSDLKRVELYVQKRNLPAQKLYQQFEFVTEGELPQSFCSREGELLTTILMARLF</sequence>
<dbReference type="CDD" id="cd04301">
    <property type="entry name" value="NAT_SF"/>
    <property type="match status" value="1"/>
</dbReference>
<dbReference type="AlphaFoldDB" id="A0A0R2BJK6"/>
<dbReference type="InterPro" id="IPR050832">
    <property type="entry name" value="Bact_Acetyltransf"/>
</dbReference>
<gene>
    <name evidence="4" type="ORF">FC84_GL001718</name>
</gene>
<proteinExistence type="predicted"/>
<organism evidence="4 5">
    <name type="scientific">Lapidilactobacillus dextrinicus DSM 20335</name>
    <dbReference type="NCBI Taxonomy" id="1423738"/>
    <lineage>
        <taxon>Bacteria</taxon>
        <taxon>Bacillati</taxon>
        <taxon>Bacillota</taxon>
        <taxon>Bacilli</taxon>
        <taxon>Lactobacillales</taxon>
        <taxon>Lactobacillaceae</taxon>
        <taxon>Lapidilactobacillus</taxon>
    </lineage>
</organism>
<keyword evidence="5" id="KW-1185">Reference proteome</keyword>
<evidence type="ECO:0000256" key="1">
    <source>
        <dbReference type="ARBA" id="ARBA00022679"/>
    </source>
</evidence>
<dbReference type="PROSITE" id="PS51186">
    <property type="entry name" value="GNAT"/>
    <property type="match status" value="1"/>
</dbReference>
<dbReference type="GO" id="GO:0016747">
    <property type="term" value="F:acyltransferase activity, transferring groups other than amino-acyl groups"/>
    <property type="evidence" value="ECO:0007669"/>
    <property type="project" value="InterPro"/>
</dbReference>
<feature type="domain" description="N-acetyltransferase" evidence="3">
    <location>
        <begin position="9"/>
        <end position="175"/>
    </location>
</feature>
<keyword evidence="1" id="KW-0808">Transferase</keyword>
<evidence type="ECO:0000313" key="5">
    <source>
        <dbReference type="Proteomes" id="UP000051813"/>
    </source>
</evidence>
<accession>A0A0R2BJK6</accession>
<dbReference type="InterPro" id="IPR000182">
    <property type="entry name" value="GNAT_dom"/>
</dbReference>
<evidence type="ECO:0000259" key="3">
    <source>
        <dbReference type="PROSITE" id="PS51186"/>
    </source>
</evidence>
<dbReference type="Proteomes" id="UP000051813">
    <property type="component" value="Unassembled WGS sequence"/>
</dbReference>
<dbReference type="STRING" id="1423738.FC84_GL001718"/>
<name>A0A0R2BJK6_9LACO</name>
<dbReference type="SUPFAM" id="SSF55729">
    <property type="entry name" value="Acyl-CoA N-acyltransferases (Nat)"/>
    <property type="match status" value="1"/>
</dbReference>
<evidence type="ECO:0000256" key="2">
    <source>
        <dbReference type="ARBA" id="ARBA00023315"/>
    </source>
</evidence>
<dbReference type="PANTHER" id="PTHR43877">
    <property type="entry name" value="AMINOALKYLPHOSPHONATE N-ACETYLTRANSFERASE-RELATED-RELATED"/>
    <property type="match status" value="1"/>
</dbReference>
<keyword evidence="2" id="KW-0012">Acyltransferase</keyword>
<dbReference type="PANTHER" id="PTHR43877:SF2">
    <property type="entry name" value="AMINOALKYLPHOSPHONATE N-ACETYLTRANSFERASE-RELATED"/>
    <property type="match status" value="1"/>
</dbReference>
<dbReference type="InterPro" id="IPR016181">
    <property type="entry name" value="Acyl_CoA_acyltransferase"/>
</dbReference>
<comment type="caution">
    <text evidence="4">The sequence shown here is derived from an EMBL/GenBank/DDBJ whole genome shotgun (WGS) entry which is preliminary data.</text>
</comment>